<evidence type="ECO:0000256" key="1">
    <source>
        <dbReference type="SAM" id="MobiDB-lite"/>
    </source>
</evidence>
<evidence type="ECO:0000313" key="3">
    <source>
        <dbReference type="Proteomes" id="UP000271162"/>
    </source>
</evidence>
<gene>
    <name evidence="2" type="ORF">NBR_LOCUS865</name>
</gene>
<dbReference type="AlphaFoldDB" id="A0A0N4XEB2"/>
<feature type="region of interest" description="Disordered" evidence="1">
    <location>
        <begin position="35"/>
        <end position="63"/>
    </location>
</feature>
<proteinExistence type="predicted"/>
<evidence type="ECO:0000313" key="2">
    <source>
        <dbReference type="EMBL" id="VDL63946.1"/>
    </source>
</evidence>
<protein>
    <submittedName>
        <fullName evidence="4">Transposase</fullName>
    </submittedName>
</protein>
<reference evidence="2 3" key="2">
    <citation type="submission" date="2018-11" db="EMBL/GenBank/DDBJ databases">
        <authorList>
            <consortium name="Pathogen Informatics"/>
        </authorList>
    </citation>
    <scope>NUCLEOTIDE SEQUENCE [LARGE SCALE GENOMIC DNA]</scope>
</reference>
<dbReference type="WBParaSite" id="NBR_0000086401-mRNA-1">
    <property type="protein sequence ID" value="NBR_0000086401-mRNA-1"/>
    <property type="gene ID" value="NBR_0000086401"/>
</dbReference>
<evidence type="ECO:0000313" key="4">
    <source>
        <dbReference type="WBParaSite" id="NBR_0000086401-mRNA-1"/>
    </source>
</evidence>
<reference evidence="4" key="1">
    <citation type="submission" date="2017-02" db="UniProtKB">
        <authorList>
            <consortium name="WormBaseParasite"/>
        </authorList>
    </citation>
    <scope>IDENTIFICATION</scope>
</reference>
<organism evidence="4">
    <name type="scientific">Nippostrongylus brasiliensis</name>
    <name type="common">Rat hookworm</name>
    <dbReference type="NCBI Taxonomy" id="27835"/>
    <lineage>
        <taxon>Eukaryota</taxon>
        <taxon>Metazoa</taxon>
        <taxon>Ecdysozoa</taxon>
        <taxon>Nematoda</taxon>
        <taxon>Chromadorea</taxon>
        <taxon>Rhabditida</taxon>
        <taxon>Rhabditina</taxon>
        <taxon>Rhabditomorpha</taxon>
        <taxon>Strongyloidea</taxon>
        <taxon>Heligmosomidae</taxon>
        <taxon>Nippostrongylus</taxon>
    </lineage>
</organism>
<accession>A0A0N4XEB2</accession>
<dbReference type="EMBL" id="UYSL01000509">
    <property type="protein sequence ID" value="VDL63946.1"/>
    <property type="molecule type" value="Genomic_DNA"/>
</dbReference>
<dbReference type="Gene3D" id="1.10.10.60">
    <property type="entry name" value="Homeodomain-like"/>
    <property type="match status" value="1"/>
</dbReference>
<sequence length="75" mass="8045">MQTDVITARTRVLRAPLSPRNGAVLLLAESELAGGVYSDPEPAASSPAESGNGKNRRKRTTFTQHQAAILEKARD</sequence>
<keyword evidence="3" id="KW-1185">Reference proteome</keyword>
<dbReference type="Proteomes" id="UP000271162">
    <property type="component" value="Unassembled WGS sequence"/>
</dbReference>
<name>A0A0N4XEB2_NIPBR</name>